<dbReference type="PANTHER" id="PTHR43227">
    <property type="entry name" value="BLL4140 PROTEIN"/>
    <property type="match status" value="1"/>
</dbReference>
<dbReference type="GO" id="GO:0005886">
    <property type="term" value="C:plasma membrane"/>
    <property type="evidence" value="ECO:0007669"/>
    <property type="project" value="UniProtKB-SubCell"/>
</dbReference>
<dbReference type="PANTHER" id="PTHR43227:SF11">
    <property type="entry name" value="BLL4140 PROTEIN"/>
    <property type="match status" value="1"/>
</dbReference>
<evidence type="ECO:0000256" key="6">
    <source>
        <dbReference type="ARBA" id="ARBA00023136"/>
    </source>
</evidence>
<proteinExistence type="predicted"/>
<dbReference type="SUPFAM" id="SSF161098">
    <property type="entry name" value="MetI-like"/>
    <property type="match status" value="1"/>
</dbReference>
<evidence type="ECO:0000256" key="7">
    <source>
        <dbReference type="SAM" id="Phobius"/>
    </source>
</evidence>
<dbReference type="PROSITE" id="PS50928">
    <property type="entry name" value="ABC_TM1"/>
    <property type="match status" value="1"/>
</dbReference>
<dbReference type="Gene3D" id="1.10.3720.10">
    <property type="entry name" value="MetI-like"/>
    <property type="match status" value="1"/>
</dbReference>
<comment type="caution">
    <text evidence="9">The sequence shown here is derived from an EMBL/GenBank/DDBJ whole genome shotgun (WGS) entry which is preliminary data.</text>
</comment>
<evidence type="ECO:0000313" key="9">
    <source>
        <dbReference type="EMBL" id="MPM91808.1"/>
    </source>
</evidence>
<name>A0A645DRP9_9ZZZZ</name>
<evidence type="ECO:0000256" key="4">
    <source>
        <dbReference type="ARBA" id="ARBA00022692"/>
    </source>
</evidence>
<dbReference type="InterPro" id="IPR050809">
    <property type="entry name" value="UgpAE/MalFG_permease"/>
</dbReference>
<feature type="transmembrane region" description="Helical" evidence="7">
    <location>
        <begin position="215"/>
        <end position="237"/>
    </location>
</feature>
<sequence length="244" mass="27795">MGDQFVGLENYKTIFENASFQLAVHNTIRFLLVCIPLLLLFSLAAALLLYRRIRFQNLFRTTYLLPLVVPVTSVVMIIQTVFHKNGLLSALSVMLGSTPTDWLNSEYAFWVLVLCYLWKYFGYNVILWLAGLSAISDSYYEAARVDGANEMQCFFHITLPQLGGTLFITSVLALINSFKVFREAYLVAGRYPNNSIYMLQHVLSNWFSNLDMQKISAAAVLLMITILAIVFVSMRVADRRKEQS</sequence>
<dbReference type="InterPro" id="IPR000515">
    <property type="entry name" value="MetI-like"/>
</dbReference>
<keyword evidence="4 7" id="KW-0812">Transmembrane</keyword>
<feature type="domain" description="ABC transmembrane type-1" evidence="8">
    <location>
        <begin position="24"/>
        <end position="233"/>
    </location>
</feature>
<dbReference type="GO" id="GO:0055085">
    <property type="term" value="P:transmembrane transport"/>
    <property type="evidence" value="ECO:0007669"/>
    <property type="project" value="InterPro"/>
</dbReference>
<accession>A0A645DRP9</accession>
<feature type="transmembrane region" description="Helical" evidence="7">
    <location>
        <begin position="153"/>
        <end position="175"/>
    </location>
</feature>
<organism evidence="9">
    <name type="scientific">bioreactor metagenome</name>
    <dbReference type="NCBI Taxonomy" id="1076179"/>
    <lineage>
        <taxon>unclassified sequences</taxon>
        <taxon>metagenomes</taxon>
        <taxon>ecological metagenomes</taxon>
    </lineage>
</organism>
<feature type="transmembrane region" description="Helical" evidence="7">
    <location>
        <begin position="107"/>
        <end position="132"/>
    </location>
</feature>
<feature type="transmembrane region" description="Helical" evidence="7">
    <location>
        <begin position="28"/>
        <end position="50"/>
    </location>
</feature>
<evidence type="ECO:0000256" key="2">
    <source>
        <dbReference type="ARBA" id="ARBA00022448"/>
    </source>
</evidence>
<evidence type="ECO:0000256" key="1">
    <source>
        <dbReference type="ARBA" id="ARBA00004651"/>
    </source>
</evidence>
<keyword evidence="2" id="KW-0813">Transport</keyword>
<keyword evidence="6 7" id="KW-0472">Membrane</keyword>
<reference evidence="9" key="1">
    <citation type="submission" date="2019-08" db="EMBL/GenBank/DDBJ databases">
        <authorList>
            <person name="Kucharzyk K."/>
            <person name="Murdoch R.W."/>
            <person name="Higgins S."/>
            <person name="Loffler F."/>
        </authorList>
    </citation>
    <scope>NUCLEOTIDE SEQUENCE</scope>
</reference>
<evidence type="ECO:0000256" key="5">
    <source>
        <dbReference type="ARBA" id="ARBA00022989"/>
    </source>
</evidence>
<dbReference type="Pfam" id="PF00528">
    <property type="entry name" value="BPD_transp_1"/>
    <property type="match status" value="1"/>
</dbReference>
<dbReference type="AlphaFoldDB" id="A0A645DRP9"/>
<evidence type="ECO:0000259" key="8">
    <source>
        <dbReference type="PROSITE" id="PS50928"/>
    </source>
</evidence>
<evidence type="ECO:0000256" key="3">
    <source>
        <dbReference type="ARBA" id="ARBA00022475"/>
    </source>
</evidence>
<comment type="subcellular location">
    <subcellularLocation>
        <location evidence="1">Cell membrane</location>
        <topology evidence="1">Multi-pass membrane protein</topology>
    </subcellularLocation>
</comment>
<keyword evidence="5 7" id="KW-1133">Transmembrane helix</keyword>
<protein>
    <recommendedName>
        <fullName evidence="8">ABC transmembrane type-1 domain-containing protein</fullName>
    </recommendedName>
</protein>
<dbReference type="InterPro" id="IPR035906">
    <property type="entry name" value="MetI-like_sf"/>
</dbReference>
<dbReference type="EMBL" id="VSSQ01038815">
    <property type="protein sequence ID" value="MPM91808.1"/>
    <property type="molecule type" value="Genomic_DNA"/>
</dbReference>
<keyword evidence="3" id="KW-1003">Cell membrane</keyword>
<dbReference type="CDD" id="cd06261">
    <property type="entry name" value="TM_PBP2"/>
    <property type="match status" value="1"/>
</dbReference>
<gene>
    <name evidence="9" type="ORF">SDC9_138942</name>
</gene>
<feature type="transmembrane region" description="Helical" evidence="7">
    <location>
        <begin position="62"/>
        <end position="82"/>
    </location>
</feature>